<feature type="compositionally biased region" description="Polar residues" evidence="1">
    <location>
        <begin position="192"/>
        <end position="206"/>
    </location>
</feature>
<dbReference type="NCBIfam" id="TIGR01913">
    <property type="entry name" value="bet_lambda"/>
    <property type="match status" value="1"/>
</dbReference>
<dbReference type="RefSeq" id="WP_172147262.1">
    <property type="nucleotide sequence ID" value="NZ_JAAIIJ010000044.1"/>
</dbReference>
<comment type="caution">
    <text evidence="2">The sequence shown here is derived from an EMBL/GenBank/DDBJ whole genome shotgun (WGS) entry which is preliminary data.</text>
</comment>
<evidence type="ECO:0000256" key="1">
    <source>
        <dbReference type="SAM" id="MobiDB-lite"/>
    </source>
</evidence>
<dbReference type="EMBL" id="JAAIIJ010000044">
    <property type="protein sequence ID" value="NMN02843.1"/>
    <property type="molecule type" value="Genomic_DNA"/>
</dbReference>
<keyword evidence="3" id="KW-1185">Reference proteome</keyword>
<dbReference type="InterPro" id="IPR018330">
    <property type="entry name" value="RecT_fam"/>
</dbReference>
<dbReference type="Proteomes" id="UP000553756">
    <property type="component" value="Unassembled WGS sequence"/>
</dbReference>
<dbReference type="Pfam" id="PF03837">
    <property type="entry name" value="RecT"/>
    <property type="match status" value="1"/>
</dbReference>
<dbReference type="InterPro" id="IPR010183">
    <property type="entry name" value="Phage_lambda_Bet"/>
</dbReference>
<feature type="region of interest" description="Disordered" evidence="1">
    <location>
        <begin position="192"/>
        <end position="235"/>
    </location>
</feature>
<accession>A0ABX1T2H4</accession>
<name>A0ABX1T2H4_9BIFI</name>
<evidence type="ECO:0000313" key="2">
    <source>
        <dbReference type="EMBL" id="NMN02843.1"/>
    </source>
</evidence>
<gene>
    <name evidence="2" type="ORF">G1C94_1465</name>
</gene>
<organism evidence="2 3">
    <name type="scientific">Bifidobacterium panos</name>
    <dbReference type="NCBI Taxonomy" id="2675321"/>
    <lineage>
        <taxon>Bacteria</taxon>
        <taxon>Bacillati</taxon>
        <taxon>Actinomycetota</taxon>
        <taxon>Actinomycetes</taxon>
        <taxon>Bifidobacteriales</taxon>
        <taxon>Bifidobacteriaceae</taxon>
        <taxon>Bifidobacterium</taxon>
    </lineage>
</organism>
<proteinExistence type="predicted"/>
<protein>
    <submittedName>
        <fullName evidence="2">Phage protein</fullName>
    </submittedName>
</protein>
<reference evidence="2 3" key="1">
    <citation type="submission" date="2020-02" db="EMBL/GenBank/DDBJ databases">
        <title>Characterization of phylogenetic diversity of novel bifidobacterial species isolated in Czech ZOOs.</title>
        <authorList>
            <person name="Lugli G.A."/>
            <person name="Vera N.B."/>
            <person name="Ventura M."/>
        </authorList>
    </citation>
    <scope>NUCLEOTIDE SEQUENCE [LARGE SCALE GENOMIC DNA]</scope>
    <source>
        <strain evidence="2 3">DSM 109963</strain>
    </source>
</reference>
<sequence>MSSDLILTSEQDSFTERQMAALNALGVQDASQGDLALFLNQAQRTGLDPFSKQIYMIGRRQKVNGQWVTKQTIMVGIDGFRLIARRTIDRTHERYSAPDILWCDPKGGWHDAWIWDVPPVAAKATVVRGDGQFSAVALYKEYVGTRFDKQSGKQVPNSMWESKPALMLGKCAEALALRKAFPMELSGLYTSDEMQQSDNQTVQSAQADPVEETQSEDKASEEVPVQDGEVMATTG</sequence>
<evidence type="ECO:0000313" key="3">
    <source>
        <dbReference type="Proteomes" id="UP000553756"/>
    </source>
</evidence>
<feature type="non-terminal residue" evidence="2">
    <location>
        <position position="235"/>
    </location>
</feature>